<dbReference type="InterPro" id="IPR053136">
    <property type="entry name" value="UTP_pyrophosphatase-like"/>
</dbReference>
<evidence type="ECO:0000313" key="3">
    <source>
        <dbReference type="Proteomes" id="UP000680714"/>
    </source>
</evidence>
<evidence type="ECO:0000313" key="2">
    <source>
        <dbReference type="EMBL" id="MBR9972599.1"/>
    </source>
</evidence>
<keyword evidence="3" id="KW-1185">Reference proteome</keyword>
<name>A0ABS5IDU2_9PROT</name>
<accession>A0ABS5IDU2</accession>
<proteinExistence type="predicted"/>
<feature type="domain" description="YgjP-like metallopeptidase" evidence="1">
    <location>
        <begin position="1"/>
        <end position="195"/>
    </location>
</feature>
<protein>
    <submittedName>
        <fullName evidence="2">M48 family metallopeptidase</fullName>
    </submittedName>
</protein>
<dbReference type="Proteomes" id="UP000680714">
    <property type="component" value="Unassembled WGS sequence"/>
</dbReference>
<dbReference type="Pfam" id="PF01863">
    <property type="entry name" value="YgjP-like"/>
    <property type="match status" value="1"/>
</dbReference>
<dbReference type="CDD" id="cd07344">
    <property type="entry name" value="M48_yhfN_like"/>
    <property type="match status" value="1"/>
</dbReference>
<dbReference type="PANTHER" id="PTHR30399">
    <property type="entry name" value="UNCHARACTERIZED PROTEIN YGJP"/>
    <property type="match status" value="1"/>
</dbReference>
<comment type="caution">
    <text evidence="2">The sequence shown here is derived from an EMBL/GenBank/DDBJ whole genome shotgun (WGS) entry which is preliminary data.</text>
</comment>
<evidence type="ECO:0000259" key="1">
    <source>
        <dbReference type="Pfam" id="PF01863"/>
    </source>
</evidence>
<reference evidence="2 3" key="1">
    <citation type="submission" date="2021-04" db="EMBL/GenBank/DDBJ databases">
        <title>Magnetospirillum sulfuroxidans sp. nov., a facultative chemolithoautotrophic sulfur-oxidizing alphaproteobacterium isolated from freshwater sediment and proposals for Paramagetospirillum gen. nov., and Magnetospirillaceae fam. nov.</title>
        <authorList>
            <person name="Koziaeva V."/>
            <person name="Geelhoed J.S."/>
            <person name="Sorokin D.Y."/>
            <person name="Grouzdev D.S."/>
        </authorList>
    </citation>
    <scope>NUCLEOTIDE SEQUENCE [LARGE SCALE GENOMIC DNA]</scope>
    <source>
        <strain evidence="2 3">J10</strain>
    </source>
</reference>
<dbReference type="InterPro" id="IPR002725">
    <property type="entry name" value="YgjP-like_metallopeptidase"/>
</dbReference>
<organism evidence="2 3">
    <name type="scientific">Magnetospirillum sulfuroxidans</name>
    <dbReference type="NCBI Taxonomy" id="611300"/>
    <lineage>
        <taxon>Bacteria</taxon>
        <taxon>Pseudomonadati</taxon>
        <taxon>Pseudomonadota</taxon>
        <taxon>Alphaproteobacteria</taxon>
        <taxon>Rhodospirillales</taxon>
        <taxon>Rhodospirillaceae</taxon>
        <taxon>Magnetospirillum</taxon>
    </lineage>
</organism>
<sequence length="206" mass="23286">MSLRVDPVRGVVLVLPSRARLSDARIFLRTHRDWLIERLHRLPQSIALTPGATVPLLGQDHLIRHHPEARRGVWRQDGEIHVSGHIDHVPRRVVDFLKAEARRLMVAKAHELAARIDRKPSRISVKDTVSRWGSCSAQGAIALSWRLVMAPDWVATYVVGHEVAHLVELNHSPAFWAVVTSLGVDHHGARTWLKTNGAHLHRYQAE</sequence>
<gene>
    <name evidence="2" type="ORF">KEC16_12815</name>
</gene>
<dbReference type="Gene3D" id="3.30.2010.10">
    <property type="entry name" value="Metalloproteases ('zincins'), catalytic domain"/>
    <property type="match status" value="1"/>
</dbReference>
<dbReference type="EMBL" id="JAGTUF010000012">
    <property type="protein sequence ID" value="MBR9972599.1"/>
    <property type="molecule type" value="Genomic_DNA"/>
</dbReference>
<dbReference type="PANTHER" id="PTHR30399:SF1">
    <property type="entry name" value="UTP PYROPHOSPHATASE"/>
    <property type="match status" value="1"/>
</dbReference>